<comment type="similarity">
    <text evidence="1 2">Belongs to the UPF0178 family.</text>
</comment>
<dbReference type="HAMAP" id="MF_00489">
    <property type="entry name" value="UPF0178"/>
    <property type="match status" value="1"/>
</dbReference>
<dbReference type="Pfam" id="PF02639">
    <property type="entry name" value="DUF188"/>
    <property type="match status" value="1"/>
</dbReference>
<dbReference type="CDD" id="cd18720">
    <property type="entry name" value="PIN_YqxD-like"/>
    <property type="match status" value="1"/>
</dbReference>
<sequence>MQFWIDADSCPVPIRELIQRAAVRNGIKVLFVANRKIPFPDNPLFQMIVTSAAENSADDYIVENAGRNDLVITRDIPLASRLVEKKIDVINDRGVLYTESNIRERLSVRDFMLSLAMNGLKPESTSRLGKKEIHEFANCFDKILQKKLKNS</sequence>
<dbReference type="PANTHER" id="PTHR35146:SF1">
    <property type="entry name" value="UPF0178 PROTEIN YAII"/>
    <property type="match status" value="1"/>
</dbReference>
<evidence type="ECO:0000313" key="4">
    <source>
        <dbReference type="Proteomes" id="UP000823638"/>
    </source>
</evidence>
<dbReference type="EMBL" id="JADIMM010000109">
    <property type="protein sequence ID" value="MBO8458433.1"/>
    <property type="molecule type" value="Genomic_DNA"/>
</dbReference>
<evidence type="ECO:0000313" key="3">
    <source>
        <dbReference type="EMBL" id="MBO8458433.1"/>
    </source>
</evidence>
<comment type="caution">
    <text evidence="3">The sequence shown here is derived from an EMBL/GenBank/DDBJ whole genome shotgun (WGS) entry which is preliminary data.</text>
</comment>
<accession>A0A9D9N356</accession>
<dbReference type="Proteomes" id="UP000823638">
    <property type="component" value="Unassembled WGS sequence"/>
</dbReference>
<organism evidence="3 4">
    <name type="scientific">Candidatus Gallitreponema excrementavium</name>
    <dbReference type="NCBI Taxonomy" id="2840840"/>
    <lineage>
        <taxon>Bacteria</taxon>
        <taxon>Pseudomonadati</taxon>
        <taxon>Spirochaetota</taxon>
        <taxon>Spirochaetia</taxon>
        <taxon>Spirochaetales</taxon>
        <taxon>Candidatus Gallitreponema</taxon>
    </lineage>
</organism>
<dbReference type="InterPro" id="IPR003791">
    <property type="entry name" value="UPF0178"/>
</dbReference>
<dbReference type="AlphaFoldDB" id="A0A9D9N356"/>
<reference evidence="3" key="1">
    <citation type="submission" date="2020-10" db="EMBL/GenBank/DDBJ databases">
        <authorList>
            <person name="Gilroy R."/>
        </authorList>
    </citation>
    <scope>NUCLEOTIDE SEQUENCE</scope>
    <source>
        <strain evidence="3">10532</strain>
    </source>
</reference>
<evidence type="ECO:0000256" key="2">
    <source>
        <dbReference type="HAMAP-Rule" id="MF_00489"/>
    </source>
</evidence>
<evidence type="ECO:0000256" key="1">
    <source>
        <dbReference type="ARBA" id="ARBA00008522"/>
    </source>
</evidence>
<name>A0A9D9N356_9SPIR</name>
<proteinExistence type="inferred from homology"/>
<dbReference type="PANTHER" id="PTHR35146">
    <property type="entry name" value="UPF0178 PROTEIN YAII"/>
    <property type="match status" value="1"/>
</dbReference>
<protein>
    <recommendedName>
        <fullName evidence="2">UPF0178 protein IAA81_09455</fullName>
    </recommendedName>
</protein>
<reference evidence="3" key="2">
    <citation type="journal article" date="2021" name="PeerJ">
        <title>Extensive microbial diversity within the chicken gut microbiome revealed by metagenomics and culture.</title>
        <authorList>
            <person name="Gilroy R."/>
            <person name="Ravi A."/>
            <person name="Getino M."/>
            <person name="Pursley I."/>
            <person name="Horton D.L."/>
            <person name="Alikhan N.F."/>
            <person name="Baker D."/>
            <person name="Gharbi K."/>
            <person name="Hall N."/>
            <person name="Watson M."/>
            <person name="Adriaenssens E.M."/>
            <person name="Foster-Nyarko E."/>
            <person name="Jarju S."/>
            <person name="Secka A."/>
            <person name="Antonio M."/>
            <person name="Oren A."/>
            <person name="Chaudhuri R.R."/>
            <person name="La Ragione R."/>
            <person name="Hildebrand F."/>
            <person name="Pallen M.J."/>
        </authorList>
    </citation>
    <scope>NUCLEOTIDE SEQUENCE</scope>
    <source>
        <strain evidence="3">10532</strain>
    </source>
</reference>
<gene>
    <name evidence="3" type="ORF">IAA81_09455</name>
</gene>